<evidence type="ECO:0000256" key="1">
    <source>
        <dbReference type="ARBA" id="ARBA00006594"/>
    </source>
</evidence>
<protein>
    <recommendedName>
        <fullName evidence="4">DNA methylase N-4/N-6 domain-containing protein</fullName>
    </recommendedName>
</protein>
<reference evidence="5" key="1">
    <citation type="journal article" date="2015" name="Nature">
        <title>Complex archaea that bridge the gap between prokaryotes and eukaryotes.</title>
        <authorList>
            <person name="Spang A."/>
            <person name="Saw J.H."/>
            <person name="Jorgensen S.L."/>
            <person name="Zaremba-Niedzwiedzka K."/>
            <person name="Martijn J."/>
            <person name="Lind A.E."/>
            <person name="van Eijk R."/>
            <person name="Schleper C."/>
            <person name="Guy L."/>
            <person name="Ettema T.J."/>
        </authorList>
    </citation>
    <scope>NUCLEOTIDE SEQUENCE</scope>
</reference>
<evidence type="ECO:0000259" key="4">
    <source>
        <dbReference type="Pfam" id="PF01555"/>
    </source>
</evidence>
<organism evidence="5">
    <name type="scientific">marine sediment metagenome</name>
    <dbReference type="NCBI Taxonomy" id="412755"/>
    <lineage>
        <taxon>unclassified sequences</taxon>
        <taxon>metagenomes</taxon>
        <taxon>ecological metagenomes</taxon>
    </lineage>
</organism>
<dbReference type="GO" id="GO:0032259">
    <property type="term" value="P:methylation"/>
    <property type="evidence" value="ECO:0007669"/>
    <property type="project" value="UniProtKB-KW"/>
</dbReference>
<gene>
    <name evidence="5" type="ORF">LCGC14_1644600</name>
</gene>
<dbReference type="InterPro" id="IPR002941">
    <property type="entry name" value="DNA_methylase_N4/N6"/>
</dbReference>
<name>A0A0F9KYI5_9ZZZZ</name>
<dbReference type="EMBL" id="LAZR01013748">
    <property type="protein sequence ID" value="KKM20525.1"/>
    <property type="molecule type" value="Genomic_DNA"/>
</dbReference>
<feature type="domain" description="DNA methylase N-4/N-6" evidence="4">
    <location>
        <begin position="26"/>
        <end position="408"/>
    </location>
</feature>
<dbReference type="PRINTS" id="PR00508">
    <property type="entry name" value="S21N4MTFRASE"/>
</dbReference>
<dbReference type="GO" id="GO:0003677">
    <property type="term" value="F:DNA binding"/>
    <property type="evidence" value="ECO:0007669"/>
    <property type="project" value="InterPro"/>
</dbReference>
<dbReference type="Gene3D" id="3.40.50.150">
    <property type="entry name" value="Vaccinia Virus protein VP39"/>
    <property type="match status" value="1"/>
</dbReference>
<dbReference type="GO" id="GO:0008170">
    <property type="term" value="F:N-methyltransferase activity"/>
    <property type="evidence" value="ECO:0007669"/>
    <property type="project" value="InterPro"/>
</dbReference>
<accession>A0A0F9KYI5</accession>
<dbReference type="Pfam" id="PF01555">
    <property type="entry name" value="N6_N4_Mtase"/>
    <property type="match status" value="1"/>
</dbReference>
<keyword evidence="2" id="KW-0489">Methyltransferase</keyword>
<dbReference type="InterPro" id="IPR002052">
    <property type="entry name" value="DNA_methylase_N6_adenine_CS"/>
</dbReference>
<proteinExistence type="inferred from homology"/>
<dbReference type="SUPFAM" id="SSF53335">
    <property type="entry name" value="S-adenosyl-L-methionine-dependent methyltransferases"/>
    <property type="match status" value="1"/>
</dbReference>
<evidence type="ECO:0000256" key="2">
    <source>
        <dbReference type="ARBA" id="ARBA00022603"/>
    </source>
</evidence>
<keyword evidence="3" id="KW-0808">Transferase</keyword>
<evidence type="ECO:0000256" key="3">
    <source>
        <dbReference type="ARBA" id="ARBA00022679"/>
    </source>
</evidence>
<comment type="caution">
    <text evidence="5">The sequence shown here is derived from an EMBL/GenBank/DDBJ whole genome shotgun (WGS) entry which is preliminary data.</text>
</comment>
<dbReference type="InterPro" id="IPR001091">
    <property type="entry name" value="RM_Methyltransferase"/>
</dbReference>
<dbReference type="InterPro" id="IPR029063">
    <property type="entry name" value="SAM-dependent_MTases_sf"/>
</dbReference>
<comment type="similarity">
    <text evidence="1">Belongs to the N(4)/N(6)-methyltransferase family.</text>
</comment>
<sequence length="427" mass="47229">MTLLVNEIIYGAMPGATKIFPDGYFDAIITDPPYELGFMGKSWDNSGVAYNINVWREVLRIAKPGAIMLCFGGTRTFHRLTCAIEDAGWQIRDCFSWLYGSGFPKSLNISKAIDKAKGVYKKGEVLPSSRKTHGNMDFQMKEKTAANPQTDLAKLWCGYGTALKPAWEPIIVAMKPLDGTYAQNAEKHGVAGLNIDGGRIGKSADDRTEYGVNGIERKTGNVFGKQYGKIQFDGSQGRWPANVILDEEAAAMLDEQSGISRGGKTYNYVGQKEYQVAGFIPNNKPNSPSNRGDSGGASRFFYCAKASRSERNAGLEGMDAEPIKGRDTGQDIRNVPYKQRISPIQNHHPTVKPLKLMEYLCRLVKPPSEHPILLDPFCGSGTTLMAAVNTGWDYVGVEKEAEYVEIARRRVMWAKKQRQGQIGLFDQ</sequence>
<dbReference type="PROSITE" id="PS00092">
    <property type="entry name" value="N6_MTASE"/>
    <property type="match status" value="1"/>
</dbReference>
<evidence type="ECO:0000313" key="5">
    <source>
        <dbReference type="EMBL" id="KKM20525.1"/>
    </source>
</evidence>
<dbReference type="AlphaFoldDB" id="A0A0F9KYI5"/>